<name>A0AB73B733_CORFL</name>
<gene>
    <name evidence="1" type="ORF">CFL01nite_09980</name>
</gene>
<dbReference type="Proteomes" id="UP000315353">
    <property type="component" value="Unassembled WGS sequence"/>
</dbReference>
<dbReference type="AlphaFoldDB" id="A0AB73B733"/>
<accession>A0AB73B733</accession>
<evidence type="ECO:0000313" key="2">
    <source>
        <dbReference type="Proteomes" id="UP000315353"/>
    </source>
</evidence>
<organism evidence="1 2">
    <name type="scientific">Corynebacterium flavescens</name>
    <dbReference type="NCBI Taxonomy" id="28028"/>
    <lineage>
        <taxon>Bacteria</taxon>
        <taxon>Bacillati</taxon>
        <taxon>Actinomycetota</taxon>
        <taxon>Actinomycetes</taxon>
        <taxon>Mycobacteriales</taxon>
        <taxon>Corynebacteriaceae</taxon>
        <taxon>Corynebacterium</taxon>
    </lineage>
</organism>
<dbReference type="EMBL" id="BJNB01000011">
    <property type="protein sequence ID" value="GEB97503.1"/>
    <property type="molecule type" value="Genomic_DNA"/>
</dbReference>
<reference evidence="1 2" key="1">
    <citation type="submission" date="2019-06" db="EMBL/GenBank/DDBJ databases">
        <title>Whole genome shotgun sequence of Corynebacterium flavescens NBRC 14136.</title>
        <authorList>
            <person name="Hosoyama A."/>
            <person name="Uohara A."/>
            <person name="Ohji S."/>
            <person name="Ichikawa N."/>
        </authorList>
    </citation>
    <scope>NUCLEOTIDE SEQUENCE [LARGE SCALE GENOMIC DNA]</scope>
    <source>
        <strain evidence="1 2">NBRC 14136</strain>
    </source>
</reference>
<comment type="caution">
    <text evidence="1">The sequence shown here is derived from an EMBL/GenBank/DDBJ whole genome shotgun (WGS) entry which is preliminary data.</text>
</comment>
<evidence type="ECO:0000313" key="1">
    <source>
        <dbReference type="EMBL" id="GEB97503.1"/>
    </source>
</evidence>
<protein>
    <submittedName>
        <fullName evidence="1">Uncharacterized protein</fullName>
    </submittedName>
</protein>
<proteinExistence type="predicted"/>
<sequence>MTMTSNNRSERIHDLEAWFSPARMSTYNYHPDPEALYLWNTQITKAFLEDIQHVEVLLRNRVDVAVSPKYGARWYTNPRIPFDQQAKNSI</sequence>